<sequence>APAKARLLALYRGRLTSSGVITDPHNWFMAKHGDPFNYDYSPATPSVIQAVAGNNSDAGLIGDIITALIPFGDDYMWIGGDSTIWQMTGDPAAGGTIDQVTDKTGILFGKAWTKSPENELFFAAIDGIYRAIPNQLPKNITKGRLDKRIRDIDTSAYRVFLEWDYLRWGLVVMYMALDSTLANIAYFWDARTDAWWPDEYSATHGPSSMYAFDGLAVGDQAMLFGGRDGYIRKVDDDAADDDGTAITSRVRFAPLIAPNHDAEVVTTALYPVLAKDSGPVDLKIYTGQTAEECVTATNPRVKRTLSLGSRNKMVRQKVRGYAIQHELSQTGSTRWALENLTVEFEQGGMPRKEAVKNTSG</sequence>
<reference evidence="1" key="1">
    <citation type="journal article" date="2015" name="Nature">
        <title>Complex archaea that bridge the gap between prokaryotes and eukaryotes.</title>
        <authorList>
            <person name="Spang A."/>
            <person name="Saw J.H."/>
            <person name="Jorgensen S.L."/>
            <person name="Zaremba-Niedzwiedzka K."/>
            <person name="Martijn J."/>
            <person name="Lind A.E."/>
            <person name="van Eijk R."/>
            <person name="Schleper C."/>
            <person name="Guy L."/>
            <person name="Ettema T.J."/>
        </authorList>
    </citation>
    <scope>NUCLEOTIDE SEQUENCE</scope>
</reference>
<name>A0A0F9HHP2_9ZZZZ</name>
<comment type="caution">
    <text evidence="1">The sequence shown here is derived from an EMBL/GenBank/DDBJ whole genome shotgun (WGS) entry which is preliminary data.</text>
</comment>
<evidence type="ECO:0000313" key="1">
    <source>
        <dbReference type="EMBL" id="KKM02667.1"/>
    </source>
</evidence>
<protein>
    <submittedName>
        <fullName evidence="1">Uncharacterized protein</fullName>
    </submittedName>
</protein>
<feature type="non-terminal residue" evidence="1">
    <location>
        <position position="1"/>
    </location>
</feature>
<accession>A0A0F9HHP2</accession>
<dbReference type="AlphaFoldDB" id="A0A0F9HHP2"/>
<organism evidence="1">
    <name type="scientific">marine sediment metagenome</name>
    <dbReference type="NCBI Taxonomy" id="412755"/>
    <lineage>
        <taxon>unclassified sequences</taxon>
        <taxon>metagenomes</taxon>
        <taxon>ecological metagenomes</taxon>
    </lineage>
</organism>
<gene>
    <name evidence="1" type="ORF">LCGC14_1782160</name>
</gene>
<dbReference type="EMBL" id="LAZR01016869">
    <property type="protein sequence ID" value="KKM02667.1"/>
    <property type="molecule type" value="Genomic_DNA"/>
</dbReference>
<proteinExistence type="predicted"/>